<evidence type="ECO:0000256" key="13">
    <source>
        <dbReference type="SAM" id="MobiDB-lite"/>
    </source>
</evidence>
<evidence type="ECO:0000256" key="11">
    <source>
        <dbReference type="ARBA" id="ARBA00080569"/>
    </source>
</evidence>
<keyword evidence="4" id="KW-0507">mRNA processing</keyword>
<dbReference type="InterPro" id="IPR035979">
    <property type="entry name" value="RBD_domain_sf"/>
</dbReference>
<dbReference type="InterPro" id="IPR012677">
    <property type="entry name" value="Nucleotide-bd_a/b_plait_sf"/>
</dbReference>
<dbReference type="CDD" id="cd12260">
    <property type="entry name" value="RRM2_SREK1"/>
    <property type="match status" value="1"/>
</dbReference>
<dbReference type="SMART" id="SM00360">
    <property type="entry name" value="RRM"/>
    <property type="match status" value="2"/>
</dbReference>
<dbReference type="OMA" id="NNPGTKV"/>
<keyword evidence="6" id="KW-0508">mRNA splicing</keyword>
<reference evidence="15" key="2">
    <citation type="submission" date="2025-08" db="UniProtKB">
        <authorList>
            <consortium name="Ensembl"/>
        </authorList>
    </citation>
    <scope>IDENTIFICATION</scope>
</reference>
<accession>A0A3P8RF29</accession>
<reference evidence="15" key="3">
    <citation type="submission" date="2025-09" db="UniProtKB">
        <authorList>
            <consortium name="Ensembl"/>
        </authorList>
    </citation>
    <scope>IDENTIFICATION</scope>
</reference>
<keyword evidence="12" id="KW-0694">RNA-binding</keyword>
<dbReference type="GO" id="GO:0003723">
    <property type="term" value="F:RNA binding"/>
    <property type="evidence" value="ECO:0007669"/>
    <property type="project" value="UniProtKB-UniRule"/>
</dbReference>
<dbReference type="PROSITE" id="PS50102">
    <property type="entry name" value="RRM"/>
    <property type="match status" value="1"/>
</dbReference>
<dbReference type="PANTHER" id="PTHR32343">
    <property type="entry name" value="SERINE/ARGININE-RICH SPLICING FACTOR"/>
    <property type="match status" value="1"/>
</dbReference>
<dbReference type="CDD" id="cd12519">
    <property type="entry name" value="RRM1_SREK1"/>
    <property type="match status" value="1"/>
</dbReference>
<gene>
    <name evidence="15" type="primary">SREK1</name>
</gene>
<organism evidence="15 16">
    <name type="scientific">Astatotilapia calliptera</name>
    <name type="common">Eastern happy</name>
    <name type="synonym">Chromis callipterus</name>
    <dbReference type="NCBI Taxonomy" id="8154"/>
    <lineage>
        <taxon>Eukaryota</taxon>
        <taxon>Metazoa</taxon>
        <taxon>Chordata</taxon>
        <taxon>Craniata</taxon>
        <taxon>Vertebrata</taxon>
        <taxon>Euteleostomi</taxon>
        <taxon>Actinopterygii</taxon>
        <taxon>Neopterygii</taxon>
        <taxon>Teleostei</taxon>
        <taxon>Neoteleostei</taxon>
        <taxon>Acanthomorphata</taxon>
        <taxon>Ovalentaria</taxon>
        <taxon>Cichlomorphae</taxon>
        <taxon>Cichliformes</taxon>
        <taxon>Cichlidae</taxon>
        <taxon>African cichlids</taxon>
        <taxon>Pseudocrenilabrinae</taxon>
        <taxon>Haplochromini</taxon>
        <taxon>Astatotilapia</taxon>
    </lineage>
</organism>
<name>A0A3P8RF29_ASTCA</name>
<dbReference type="Gene3D" id="3.30.70.330">
    <property type="match status" value="2"/>
</dbReference>
<dbReference type="SUPFAM" id="SSF54928">
    <property type="entry name" value="RNA-binding domain, RBD"/>
    <property type="match status" value="2"/>
</dbReference>
<evidence type="ECO:0000256" key="12">
    <source>
        <dbReference type="PROSITE-ProRule" id="PRU00176"/>
    </source>
</evidence>
<evidence type="ECO:0000313" key="15">
    <source>
        <dbReference type="Ensembl" id="ENSACLP00000039687.2"/>
    </source>
</evidence>
<dbReference type="PANTHER" id="PTHR32343:SF71">
    <property type="entry name" value="SPLICING REGULATORY GLUTAMIC ACID AND LYSINE RICH PROTEIN 1"/>
    <property type="match status" value="1"/>
</dbReference>
<evidence type="ECO:0000259" key="14">
    <source>
        <dbReference type="PROSITE" id="PS50102"/>
    </source>
</evidence>
<evidence type="ECO:0000256" key="7">
    <source>
        <dbReference type="ARBA" id="ARBA00023242"/>
    </source>
</evidence>
<evidence type="ECO:0000256" key="5">
    <source>
        <dbReference type="ARBA" id="ARBA00022728"/>
    </source>
</evidence>
<dbReference type="GO" id="GO:0008380">
    <property type="term" value="P:RNA splicing"/>
    <property type="evidence" value="ECO:0007669"/>
    <property type="project" value="UniProtKB-KW"/>
</dbReference>
<evidence type="ECO:0000256" key="4">
    <source>
        <dbReference type="ARBA" id="ARBA00022664"/>
    </source>
</evidence>
<dbReference type="GeneTree" id="ENSGT00730000110872"/>
<evidence type="ECO:0000256" key="9">
    <source>
        <dbReference type="ARBA" id="ARBA00073574"/>
    </source>
</evidence>
<evidence type="ECO:0000256" key="6">
    <source>
        <dbReference type="ARBA" id="ARBA00023187"/>
    </source>
</evidence>
<sequence>MSGIPGTPVVQITNLSSAVSSEQMRTLFGFLGDIEELRLYPPDNAPLSFSSKVCYIKYRDPSSVGVAQHLTNTVFIDRALIVVPCAEGKIPEEAKALSLLAPATPVPSLIPGGGLLPIPTPAPLQNLNLPLVNRLPANLDPSSSVLAQPPLMGNVDPSKIDEIRRTVYVGNLNSQTTTAEQLLEFFKQVGDVKFVRMAGDETQPTRFAFVEFVEQESVARALTLNGVMFGDRPLKVNHSNNAIVKPPELTPQAAAKELENVMKRVREAQSTIAAAIEPGTIFGLPRLLPGSDSHSSRSSHRRRSRSRDRRRSRSRSRYAVRQKPH</sequence>
<dbReference type="AlphaFoldDB" id="A0A3P8RF29"/>
<proteinExistence type="inferred from homology"/>
<keyword evidence="3" id="KW-0597">Phosphoprotein</keyword>
<reference evidence="15" key="1">
    <citation type="submission" date="2018-05" db="EMBL/GenBank/DDBJ databases">
        <authorList>
            <person name="Datahose"/>
        </authorList>
    </citation>
    <scope>NUCLEOTIDE SEQUENCE</scope>
</reference>
<comment type="similarity">
    <text evidence="2">Belongs to the splicing factor SR family.</text>
</comment>
<dbReference type="Bgee" id="ENSACLG00000026754">
    <property type="expression patterns" value="Expressed in anal fin and 8 other cell types or tissues"/>
</dbReference>
<dbReference type="Pfam" id="PF00076">
    <property type="entry name" value="RRM_1"/>
    <property type="match status" value="2"/>
</dbReference>
<keyword evidence="5" id="KW-0747">Spliceosome</keyword>
<evidence type="ECO:0000313" key="16">
    <source>
        <dbReference type="Proteomes" id="UP000265100"/>
    </source>
</evidence>
<dbReference type="InterPro" id="IPR034192">
    <property type="entry name" value="SREK1_RRM2"/>
</dbReference>
<dbReference type="FunFam" id="3.30.70.330:FF:000084">
    <property type="entry name" value="Serine/arginine-rich splicing factor 11 isoform 1"/>
    <property type="match status" value="1"/>
</dbReference>
<keyword evidence="16" id="KW-1185">Reference proteome</keyword>
<dbReference type="Ensembl" id="ENSACLT00000040628.2">
    <property type="protein sequence ID" value="ENSACLP00000039687.2"/>
    <property type="gene ID" value="ENSACLG00000026754.2"/>
</dbReference>
<comment type="subcellular location">
    <subcellularLocation>
        <location evidence="1">Nucleus</location>
    </subcellularLocation>
</comment>
<feature type="compositionally biased region" description="Basic residues" evidence="13">
    <location>
        <begin position="297"/>
        <end position="325"/>
    </location>
</feature>
<comment type="function">
    <text evidence="8">Participates in the regulation of alternative splicing by modulating the activity of other splice facors. Inhibits the splicing activity of SFRS1, SFRS2 and SFRS6. Augments the splicing activity of SFRS3.</text>
</comment>
<evidence type="ECO:0000256" key="8">
    <source>
        <dbReference type="ARBA" id="ARBA00058989"/>
    </source>
</evidence>
<dbReference type="Proteomes" id="UP000265100">
    <property type="component" value="Chromosome 7"/>
</dbReference>
<evidence type="ECO:0000256" key="3">
    <source>
        <dbReference type="ARBA" id="ARBA00022553"/>
    </source>
</evidence>
<feature type="region of interest" description="Disordered" evidence="13">
    <location>
        <begin position="286"/>
        <end position="325"/>
    </location>
</feature>
<keyword evidence="7" id="KW-0539">Nucleus</keyword>
<dbReference type="FunFam" id="3.30.70.330:FF:000142">
    <property type="entry name" value="splicing regulatory glutamine/lysine-rich protein 1 isoform X1"/>
    <property type="match status" value="1"/>
</dbReference>
<dbReference type="GO" id="GO:0005681">
    <property type="term" value="C:spliceosomal complex"/>
    <property type="evidence" value="ECO:0007669"/>
    <property type="project" value="UniProtKB-KW"/>
</dbReference>
<evidence type="ECO:0000256" key="2">
    <source>
        <dbReference type="ARBA" id="ARBA00010269"/>
    </source>
</evidence>
<evidence type="ECO:0000256" key="10">
    <source>
        <dbReference type="ARBA" id="ARBA00076771"/>
    </source>
</evidence>
<dbReference type="InterPro" id="IPR000504">
    <property type="entry name" value="RRM_dom"/>
</dbReference>
<dbReference type="GO" id="GO:0005654">
    <property type="term" value="C:nucleoplasm"/>
    <property type="evidence" value="ECO:0007669"/>
    <property type="project" value="TreeGrafter"/>
</dbReference>
<evidence type="ECO:0000256" key="1">
    <source>
        <dbReference type="ARBA" id="ARBA00004123"/>
    </source>
</evidence>
<feature type="domain" description="RRM" evidence="14">
    <location>
        <begin position="165"/>
        <end position="241"/>
    </location>
</feature>
<dbReference type="GO" id="GO:0006397">
    <property type="term" value="P:mRNA processing"/>
    <property type="evidence" value="ECO:0007669"/>
    <property type="project" value="UniProtKB-KW"/>
</dbReference>
<protein>
    <recommendedName>
        <fullName evidence="9">Splicing regulatory glutamine/lysine-rich protein 1</fullName>
    </recommendedName>
    <alternativeName>
        <fullName evidence="10">Serine/arginine-rich-splicing regulatory protein 86</fullName>
    </alternativeName>
    <alternativeName>
        <fullName evidence="11">Splicing factor, arginine/serine-rich 12</fullName>
    </alternativeName>
</protein>
<dbReference type="STRING" id="8154.ENSACLP00000039687"/>